<comment type="similarity">
    <text evidence="4">Belongs to the class I-like SAM-binding methyltransferase superfamily. Cation-dependent O-methyltransferase family.</text>
</comment>
<proteinExistence type="inferred from homology"/>
<dbReference type="InterPro" id="IPR050362">
    <property type="entry name" value="Cation-dep_OMT"/>
</dbReference>
<keyword evidence="5" id="KW-0812">Transmembrane</keyword>
<protein>
    <submittedName>
        <fullName evidence="6">Catechol-O-methyltransferase domain containing 1</fullName>
    </submittedName>
</protein>
<reference evidence="6" key="1">
    <citation type="submission" date="2025-08" db="UniProtKB">
        <authorList>
            <consortium name="Ensembl"/>
        </authorList>
    </citation>
    <scope>IDENTIFICATION</scope>
</reference>
<dbReference type="Proteomes" id="UP000694701">
    <property type="component" value="Unplaced"/>
</dbReference>
<dbReference type="Pfam" id="PF01596">
    <property type="entry name" value="Methyltransf_3"/>
    <property type="match status" value="1"/>
</dbReference>
<evidence type="ECO:0000256" key="4">
    <source>
        <dbReference type="ARBA" id="ARBA00023453"/>
    </source>
</evidence>
<keyword evidence="3" id="KW-0949">S-adenosyl-L-methionine</keyword>
<dbReference type="GO" id="GO:0008757">
    <property type="term" value="F:S-adenosylmethionine-dependent methyltransferase activity"/>
    <property type="evidence" value="ECO:0007669"/>
    <property type="project" value="TreeGrafter"/>
</dbReference>
<dbReference type="CDD" id="cd02440">
    <property type="entry name" value="AdoMet_MTases"/>
    <property type="match status" value="1"/>
</dbReference>
<dbReference type="PANTHER" id="PTHR10509:SF93">
    <property type="entry name" value="CATECHOL O-METHYLTRANSFERASE DOMAIN-CONTAINING PROTEIN 1"/>
    <property type="match status" value="1"/>
</dbReference>
<accession>A0A8C2CHB6</accession>
<feature type="transmembrane region" description="Helical" evidence="5">
    <location>
        <begin position="48"/>
        <end position="66"/>
    </location>
</feature>
<sequence length="297" mass="33461">MRTYSAIYGNRVHVCSARSLLSNVKTFRQRAVVIIIIIMSVHNFSKEALIGSATLGVIFIAGYYVGKRKSKQFRMSSGKSHVGRKDDPVMQYLLSHSLREHPALTRLRQKTMEHELNMIMVACEQSQLMANLARLIKVKKAIEIGVYTGYNALSIALTLPEDGKLIACDVSEEYIDIGRPFWRLACVEHKIDVRLKPALQTLDELLAAGEAETFDFVFIDADKVNYDDYYEKSLQLVRKGGIIAIDNVLWSGRVVNPEEGDIDSISIDKLNKKLHRDVRIQLSMLTVGDGLTLAFKI</sequence>
<dbReference type="GO" id="GO:0008171">
    <property type="term" value="F:O-methyltransferase activity"/>
    <property type="evidence" value="ECO:0007669"/>
    <property type="project" value="InterPro"/>
</dbReference>
<dbReference type="InterPro" id="IPR002935">
    <property type="entry name" value="SAM_O-MeTrfase"/>
</dbReference>
<dbReference type="SUPFAM" id="SSF53335">
    <property type="entry name" value="S-adenosyl-L-methionine-dependent methyltransferases"/>
    <property type="match status" value="1"/>
</dbReference>
<evidence type="ECO:0000313" key="6">
    <source>
        <dbReference type="Ensembl" id="ENSCCRP00020008937.1"/>
    </source>
</evidence>
<dbReference type="Gene3D" id="3.40.50.150">
    <property type="entry name" value="Vaccinia Virus protein VP39"/>
    <property type="match status" value="1"/>
</dbReference>
<keyword evidence="2" id="KW-0808">Transferase</keyword>
<dbReference type="Ensembl" id="ENSCCRT00020009978.1">
    <property type="protein sequence ID" value="ENSCCRP00020008937.1"/>
    <property type="gene ID" value="ENSCCRG00020004697.1"/>
</dbReference>
<dbReference type="PANTHER" id="PTHR10509">
    <property type="entry name" value="O-METHYLTRANSFERASE-RELATED"/>
    <property type="match status" value="1"/>
</dbReference>
<keyword evidence="5" id="KW-0472">Membrane</keyword>
<organism evidence="6 7">
    <name type="scientific">Cyprinus carpio</name>
    <name type="common">Common carp</name>
    <dbReference type="NCBI Taxonomy" id="7962"/>
    <lineage>
        <taxon>Eukaryota</taxon>
        <taxon>Metazoa</taxon>
        <taxon>Chordata</taxon>
        <taxon>Craniata</taxon>
        <taxon>Vertebrata</taxon>
        <taxon>Euteleostomi</taxon>
        <taxon>Actinopterygii</taxon>
        <taxon>Neopterygii</taxon>
        <taxon>Teleostei</taxon>
        <taxon>Ostariophysi</taxon>
        <taxon>Cypriniformes</taxon>
        <taxon>Cyprinidae</taxon>
        <taxon>Cyprininae</taxon>
        <taxon>Cyprinus</taxon>
    </lineage>
</organism>
<dbReference type="InterPro" id="IPR029063">
    <property type="entry name" value="SAM-dependent_MTases_sf"/>
</dbReference>
<keyword evidence="1" id="KW-0489">Methyltransferase</keyword>
<name>A0A8C2CHB6_CYPCA</name>
<evidence type="ECO:0000256" key="1">
    <source>
        <dbReference type="ARBA" id="ARBA00022603"/>
    </source>
</evidence>
<dbReference type="AlphaFoldDB" id="A0A8C2CHB6"/>
<evidence type="ECO:0000256" key="2">
    <source>
        <dbReference type="ARBA" id="ARBA00022679"/>
    </source>
</evidence>
<evidence type="ECO:0000256" key="5">
    <source>
        <dbReference type="SAM" id="Phobius"/>
    </source>
</evidence>
<dbReference type="GO" id="GO:0032259">
    <property type="term" value="P:methylation"/>
    <property type="evidence" value="ECO:0007669"/>
    <property type="project" value="UniProtKB-KW"/>
</dbReference>
<evidence type="ECO:0000256" key="3">
    <source>
        <dbReference type="ARBA" id="ARBA00022691"/>
    </source>
</evidence>
<dbReference type="PROSITE" id="PS51682">
    <property type="entry name" value="SAM_OMT_I"/>
    <property type="match status" value="1"/>
</dbReference>
<evidence type="ECO:0000313" key="7">
    <source>
        <dbReference type="Proteomes" id="UP000694701"/>
    </source>
</evidence>
<keyword evidence="5" id="KW-1133">Transmembrane helix</keyword>